<evidence type="ECO:0000313" key="3">
    <source>
        <dbReference type="EMBL" id="KAG6924791.1"/>
    </source>
</evidence>
<dbReference type="Proteomes" id="UP000765507">
    <property type="component" value="Unassembled WGS sequence"/>
</dbReference>
<evidence type="ECO:0000256" key="1">
    <source>
        <dbReference type="SAM" id="MobiDB-lite"/>
    </source>
</evidence>
<name>A0A8T1S7G5_CHESE</name>
<dbReference type="Gene3D" id="1.10.10.60">
    <property type="entry name" value="Homeodomain-like"/>
    <property type="match status" value="1"/>
</dbReference>
<evidence type="ECO:0000313" key="4">
    <source>
        <dbReference type="Proteomes" id="UP000765507"/>
    </source>
</evidence>
<dbReference type="OrthoDB" id="9050360at2759"/>
<feature type="domain" description="Myb/SANT-like DNA-binding" evidence="2">
    <location>
        <begin position="82"/>
        <end position="170"/>
    </location>
</feature>
<feature type="non-terminal residue" evidence="3">
    <location>
        <position position="232"/>
    </location>
</feature>
<protein>
    <recommendedName>
        <fullName evidence="2">Myb/SANT-like DNA-binding domain-containing protein</fullName>
    </recommendedName>
</protein>
<feature type="compositionally biased region" description="Basic and acidic residues" evidence="1">
    <location>
        <begin position="12"/>
        <end position="27"/>
    </location>
</feature>
<dbReference type="PANTHER" id="PTHR47595:SF1">
    <property type="entry name" value="MYB_SANT-LIKE DNA-BINDING DOMAIN-CONTAINING PROTEIN"/>
    <property type="match status" value="1"/>
</dbReference>
<keyword evidence="4" id="KW-1185">Reference proteome</keyword>
<reference evidence="3 4" key="1">
    <citation type="journal article" date="2020" name="G3 (Bethesda)">
        <title>Draft Genome of the Common Snapping Turtle, Chelydra serpentina, a Model for Phenotypic Plasticity in Reptiles.</title>
        <authorList>
            <person name="Das D."/>
            <person name="Singh S.K."/>
            <person name="Bierstedt J."/>
            <person name="Erickson A."/>
            <person name="Galli G.L.J."/>
            <person name="Crossley D.A. 2nd"/>
            <person name="Rhen T."/>
        </authorList>
    </citation>
    <scope>NUCLEOTIDE SEQUENCE [LARGE SCALE GENOMIC DNA]</scope>
    <source>
        <strain evidence="3">KW</strain>
    </source>
</reference>
<dbReference type="AlphaFoldDB" id="A0A8T1S7G5"/>
<proteinExistence type="predicted"/>
<comment type="caution">
    <text evidence="3">The sequence shown here is derived from an EMBL/GenBank/DDBJ whole genome shotgun (WGS) entry which is preliminary data.</text>
</comment>
<dbReference type="EMBL" id="JAHGAV010000530">
    <property type="protein sequence ID" value="KAG6924791.1"/>
    <property type="molecule type" value="Genomic_DNA"/>
</dbReference>
<sequence length="232" mass="26411">EEPAASAVSAGRPEEMSHNAHPDHSGQRFELNFPAPRYTGICTSTFKGPGMFVIPLPVCLAWRAHIASFQLIMAAPCSKHSPTWSTPELLHLLALWGEEPVKSQLSFSCRNFDTYGQISRGMLDKGYEQGMHQCHVKIKELRQVYQKARESNRCSSAALETCHFYKELDTILSGNPTFTIKIPVDTCGGSDWRQQTADSTSRTKLWTRRLSWRTRWDRQQGHLVLWRARTFS</sequence>
<accession>A0A8T1S7G5</accession>
<evidence type="ECO:0000259" key="2">
    <source>
        <dbReference type="Pfam" id="PF13837"/>
    </source>
</evidence>
<organism evidence="3 4">
    <name type="scientific">Chelydra serpentina</name>
    <name type="common">Snapping turtle</name>
    <name type="synonym">Testudo serpentina</name>
    <dbReference type="NCBI Taxonomy" id="8475"/>
    <lineage>
        <taxon>Eukaryota</taxon>
        <taxon>Metazoa</taxon>
        <taxon>Chordata</taxon>
        <taxon>Craniata</taxon>
        <taxon>Vertebrata</taxon>
        <taxon>Euteleostomi</taxon>
        <taxon>Archelosauria</taxon>
        <taxon>Testudinata</taxon>
        <taxon>Testudines</taxon>
        <taxon>Cryptodira</taxon>
        <taxon>Durocryptodira</taxon>
        <taxon>Americhelydia</taxon>
        <taxon>Chelydroidea</taxon>
        <taxon>Chelydridae</taxon>
        <taxon>Chelydra</taxon>
    </lineage>
</organism>
<dbReference type="InterPro" id="IPR044822">
    <property type="entry name" value="Myb_DNA-bind_4"/>
</dbReference>
<gene>
    <name evidence="3" type="ORF">G0U57_016553</name>
</gene>
<dbReference type="Pfam" id="PF13837">
    <property type="entry name" value="Myb_DNA-bind_4"/>
    <property type="match status" value="1"/>
</dbReference>
<dbReference type="PANTHER" id="PTHR47595">
    <property type="entry name" value="HEAT SHOCK 70 KDA PROTEIN 14"/>
    <property type="match status" value="1"/>
</dbReference>
<feature type="region of interest" description="Disordered" evidence="1">
    <location>
        <begin position="1"/>
        <end position="27"/>
    </location>
</feature>